<dbReference type="Pfam" id="PF03781">
    <property type="entry name" value="FGE-sulfatase"/>
    <property type="match status" value="1"/>
</dbReference>
<dbReference type="EMBL" id="BMZS01000005">
    <property type="protein sequence ID" value="GHD51018.1"/>
    <property type="molecule type" value="Genomic_DNA"/>
</dbReference>
<keyword evidence="4" id="KW-1185">Reference proteome</keyword>
<protein>
    <recommendedName>
        <fullName evidence="2">Sulfatase-modifying factor enzyme-like domain-containing protein</fullName>
    </recommendedName>
</protein>
<dbReference type="Gene3D" id="3.90.1580.10">
    <property type="entry name" value="paralog of FGE (formylglycine-generating enzyme)"/>
    <property type="match status" value="1"/>
</dbReference>
<accession>A0A918XSQ9</accession>
<evidence type="ECO:0000259" key="2">
    <source>
        <dbReference type="Pfam" id="PF03781"/>
    </source>
</evidence>
<dbReference type="InterPro" id="IPR051043">
    <property type="entry name" value="Sulfatase_Mod_Factor_Kinase"/>
</dbReference>
<reference evidence="3" key="2">
    <citation type="submission" date="2020-09" db="EMBL/GenBank/DDBJ databases">
        <authorList>
            <person name="Sun Q."/>
            <person name="Kim S."/>
        </authorList>
    </citation>
    <scope>NUCLEOTIDE SEQUENCE</scope>
    <source>
        <strain evidence="3">KCTC 42651</strain>
    </source>
</reference>
<gene>
    <name evidence="3" type="ORF">GCM10017083_24980</name>
</gene>
<dbReference type="InterPro" id="IPR016187">
    <property type="entry name" value="CTDL_fold"/>
</dbReference>
<dbReference type="PANTHER" id="PTHR23150">
    <property type="entry name" value="SULFATASE MODIFYING FACTOR 1, 2"/>
    <property type="match status" value="1"/>
</dbReference>
<dbReference type="InterPro" id="IPR042095">
    <property type="entry name" value="SUMF_sf"/>
</dbReference>
<feature type="region of interest" description="Disordered" evidence="1">
    <location>
        <begin position="122"/>
        <end position="159"/>
    </location>
</feature>
<dbReference type="AlphaFoldDB" id="A0A918XSQ9"/>
<evidence type="ECO:0000313" key="4">
    <source>
        <dbReference type="Proteomes" id="UP000630353"/>
    </source>
</evidence>
<comment type="caution">
    <text evidence="3">The sequence shown here is derived from an EMBL/GenBank/DDBJ whole genome shotgun (WGS) entry which is preliminary data.</text>
</comment>
<dbReference type="Proteomes" id="UP000630353">
    <property type="component" value="Unassembled WGS sequence"/>
</dbReference>
<dbReference type="SUPFAM" id="SSF56436">
    <property type="entry name" value="C-type lectin-like"/>
    <property type="match status" value="1"/>
</dbReference>
<name>A0A918XSQ9_9PROT</name>
<organism evidence="3 4">
    <name type="scientific">Thalassobaculum fulvum</name>
    <dbReference type="NCBI Taxonomy" id="1633335"/>
    <lineage>
        <taxon>Bacteria</taxon>
        <taxon>Pseudomonadati</taxon>
        <taxon>Pseudomonadota</taxon>
        <taxon>Alphaproteobacteria</taxon>
        <taxon>Rhodospirillales</taxon>
        <taxon>Thalassobaculaceae</taxon>
        <taxon>Thalassobaculum</taxon>
    </lineage>
</organism>
<proteinExistence type="predicted"/>
<dbReference type="GO" id="GO:0120147">
    <property type="term" value="F:formylglycine-generating oxidase activity"/>
    <property type="evidence" value="ECO:0007669"/>
    <property type="project" value="TreeGrafter"/>
</dbReference>
<dbReference type="RefSeq" id="WP_229837007.1">
    <property type="nucleotide sequence ID" value="NZ_BMZS01000005.1"/>
</dbReference>
<evidence type="ECO:0000256" key="1">
    <source>
        <dbReference type="SAM" id="MobiDB-lite"/>
    </source>
</evidence>
<dbReference type="PANTHER" id="PTHR23150:SF19">
    <property type="entry name" value="FORMYLGLYCINE-GENERATING ENZYME"/>
    <property type="match status" value="1"/>
</dbReference>
<sequence length="228" mass="24792">MAAGLAVGAAIGAAPARAAEPVTIQGFAIDATEVTIADFRAFAAATGLRTAAERDGGGFEYAAGWERRPGWSVYRPYGHAPETDAEPAVHVSWGEARDYCRWRGGRLPDREEWRLAAFTETRQSPTDGFETGRTYRYPVGDEPEGMNARGADPWPRHAPAAATRRGVNGLFDMGANVWEWLADRRGADALTAGGSWWYGPAQTTADAPQWKPAGFYAVYVGFRCAYDR</sequence>
<evidence type="ECO:0000313" key="3">
    <source>
        <dbReference type="EMBL" id="GHD51018.1"/>
    </source>
</evidence>
<reference evidence="3" key="1">
    <citation type="journal article" date="2014" name="Int. J. Syst. Evol. Microbiol.">
        <title>Complete genome sequence of Corynebacterium casei LMG S-19264T (=DSM 44701T), isolated from a smear-ripened cheese.</title>
        <authorList>
            <consortium name="US DOE Joint Genome Institute (JGI-PGF)"/>
            <person name="Walter F."/>
            <person name="Albersmeier A."/>
            <person name="Kalinowski J."/>
            <person name="Ruckert C."/>
        </authorList>
    </citation>
    <scope>NUCLEOTIDE SEQUENCE</scope>
    <source>
        <strain evidence="3">KCTC 42651</strain>
    </source>
</reference>
<feature type="domain" description="Sulfatase-modifying factor enzyme-like" evidence="2">
    <location>
        <begin position="13"/>
        <end position="225"/>
    </location>
</feature>
<dbReference type="InterPro" id="IPR005532">
    <property type="entry name" value="SUMF_dom"/>
</dbReference>